<dbReference type="RefSeq" id="WP_011378997.1">
    <property type="nucleotide sequence ID" value="NZ_AXUT01000016.1"/>
</dbReference>
<proteinExistence type="predicted"/>
<dbReference type="AlphaFoldDB" id="A0A090NNU4"/>
<reference evidence="1 2" key="1">
    <citation type="submission" date="2013-10" db="EMBL/GenBank/DDBJ databases">
        <title>Draft genomes and the virulence plasmids of Sd1617 vaccine constructs: WRSd3 and WRSd5.</title>
        <authorList>
            <person name="Aksomboon Vongsawan A."/>
            <person name="Venkatesan M.M."/>
            <person name="Vaisvil B."/>
            <person name="Emel G."/>
            <person name="Kepatral V."/>
            <person name="Sethabutr O."/>
            <person name="Serichantalergs O."/>
            <person name="Mason C."/>
        </authorList>
    </citation>
    <scope>NUCLEOTIDE SEQUENCE [LARGE SCALE GENOMIC DNA]</scope>
    <source>
        <strain evidence="1 2">WRSd3</strain>
    </source>
</reference>
<name>A0A090NNU4_SHIDY</name>
<organism evidence="1 2">
    <name type="scientific">Shigella dysenteriae WRSd3</name>
    <dbReference type="NCBI Taxonomy" id="1401327"/>
    <lineage>
        <taxon>Bacteria</taxon>
        <taxon>Pseudomonadati</taxon>
        <taxon>Pseudomonadota</taxon>
        <taxon>Gammaproteobacteria</taxon>
        <taxon>Enterobacterales</taxon>
        <taxon>Enterobacteriaceae</taxon>
        <taxon>Shigella</taxon>
    </lineage>
</organism>
<accession>A0A090NNU4</accession>
<gene>
    <name evidence="1" type="ORF">WRSd3_00202</name>
</gene>
<evidence type="ECO:0000313" key="1">
    <source>
        <dbReference type="EMBL" id="ESU82266.1"/>
    </source>
</evidence>
<dbReference type="Proteomes" id="UP000017944">
    <property type="component" value="Unassembled WGS sequence"/>
</dbReference>
<dbReference type="PATRIC" id="fig|1401327.3.peg.182"/>
<sequence>MKVCNMQKGTLPVSRHHAYDGVVIKRMEKELCKTIKDRDTESKKKAICVIKDATKKAESLRIDAVCDGYQIGIQTAFEHIVDYICEWKLKQNENRRNIEDYITSLLSENLHDERIISTLLEQWLSSLRNTVTELKVVLPKCNSALRKKLELDLYKYRSDVKIIFKYSEGNNYIFCSGNQVVEFSPQDVISGVKIELAEKLTKNDKKYFEELAHKKLRQIAEDLLKENPVND</sequence>
<evidence type="ECO:0000313" key="2">
    <source>
        <dbReference type="Proteomes" id="UP000017944"/>
    </source>
</evidence>
<comment type="caution">
    <text evidence="1">The sequence shown here is derived from an EMBL/GenBank/DDBJ whole genome shotgun (WGS) entry which is preliminary data.</text>
</comment>
<dbReference type="EMBL" id="AXUT01000016">
    <property type="protein sequence ID" value="ESU82266.1"/>
    <property type="molecule type" value="Genomic_DNA"/>
</dbReference>
<protein>
    <submittedName>
        <fullName evidence="1">Oxygen-regulated invasion protein orgA</fullName>
    </submittedName>
</protein>